<dbReference type="AlphaFoldDB" id="A0AAV1H6J3"/>
<evidence type="ECO:0000313" key="3">
    <source>
        <dbReference type="Proteomes" id="UP001178508"/>
    </source>
</evidence>
<gene>
    <name evidence="2" type="ORF">XNOV1_A021834</name>
</gene>
<keyword evidence="1" id="KW-0732">Signal</keyword>
<organism evidence="2 3">
    <name type="scientific">Xyrichtys novacula</name>
    <name type="common">Pearly razorfish</name>
    <name type="synonym">Hemipteronotus novacula</name>
    <dbReference type="NCBI Taxonomy" id="13765"/>
    <lineage>
        <taxon>Eukaryota</taxon>
        <taxon>Metazoa</taxon>
        <taxon>Chordata</taxon>
        <taxon>Craniata</taxon>
        <taxon>Vertebrata</taxon>
        <taxon>Euteleostomi</taxon>
        <taxon>Actinopterygii</taxon>
        <taxon>Neopterygii</taxon>
        <taxon>Teleostei</taxon>
        <taxon>Neoteleostei</taxon>
        <taxon>Acanthomorphata</taxon>
        <taxon>Eupercaria</taxon>
        <taxon>Labriformes</taxon>
        <taxon>Labridae</taxon>
        <taxon>Xyrichtys</taxon>
    </lineage>
</organism>
<name>A0AAV1H6J3_XYRNO</name>
<dbReference type="EMBL" id="OY660882">
    <property type="protein sequence ID" value="CAJ1081160.1"/>
    <property type="molecule type" value="Genomic_DNA"/>
</dbReference>
<feature type="signal peptide" evidence="1">
    <location>
        <begin position="1"/>
        <end position="31"/>
    </location>
</feature>
<dbReference type="Proteomes" id="UP001178508">
    <property type="component" value="Chromosome 19"/>
</dbReference>
<protein>
    <submittedName>
        <fullName evidence="2">Uncharacterized protein LOC126384729 isoform X1</fullName>
    </submittedName>
</protein>
<evidence type="ECO:0000313" key="2">
    <source>
        <dbReference type="EMBL" id="CAJ1081160.1"/>
    </source>
</evidence>
<reference evidence="2" key="1">
    <citation type="submission" date="2023-08" db="EMBL/GenBank/DDBJ databases">
        <authorList>
            <person name="Alioto T."/>
            <person name="Alioto T."/>
            <person name="Gomez Garrido J."/>
        </authorList>
    </citation>
    <scope>NUCLEOTIDE SEQUENCE</scope>
</reference>
<keyword evidence="3" id="KW-1185">Reference proteome</keyword>
<accession>A0AAV1H6J3</accession>
<feature type="chain" id="PRO_5043550240" evidence="1">
    <location>
        <begin position="32"/>
        <end position="164"/>
    </location>
</feature>
<sequence length="164" mass="18494">MAPGCSTGRLSLCSVFTVCFVIYLLCQDVSALVVYDRQTLLEIGGYFDRFTYDKLISSPPCLEEIPAFLRHPPLHLVPLRRRRRRRGKRGGLRVRLKPHLRSLRLSDRCRDLHLLDVPMRTRGCWIRPVFPDIGGFDSVSCSLAPDQLSCCIPPAGVFLPGDAV</sequence>
<evidence type="ECO:0000256" key="1">
    <source>
        <dbReference type="SAM" id="SignalP"/>
    </source>
</evidence>
<proteinExistence type="predicted"/>